<comment type="caution">
    <text evidence="1">The sequence shown here is derived from an EMBL/GenBank/DDBJ whole genome shotgun (WGS) entry which is preliminary data.</text>
</comment>
<dbReference type="EMBL" id="AZIT01000012">
    <property type="protein sequence ID" value="ETZ17689.1"/>
    <property type="molecule type" value="Genomic_DNA"/>
</dbReference>
<dbReference type="AlphaFoldDB" id="W6TKB9"/>
<organism evidence="1 2">
    <name type="scientific">Borrelia duttonii CR2A</name>
    <dbReference type="NCBI Taxonomy" id="1432657"/>
    <lineage>
        <taxon>Bacteria</taxon>
        <taxon>Pseudomonadati</taxon>
        <taxon>Spirochaetota</taxon>
        <taxon>Spirochaetia</taxon>
        <taxon>Spirochaetales</taxon>
        <taxon>Borreliaceae</taxon>
        <taxon>Borrelia</taxon>
    </lineage>
</organism>
<evidence type="ECO:0000313" key="2">
    <source>
        <dbReference type="Proteomes" id="UP000019148"/>
    </source>
</evidence>
<evidence type="ECO:0000313" key="1">
    <source>
        <dbReference type="EMBL" id="ETZ17689.1"/>
    </source>
</evidence>
<reference evidence="1 2" key="1">
    <citation type="submission" date="2013-12" db="EMBL/GenBank/DDBJ databases">
        <title>Comparative genomics of relapsing fever spirochetes.</title>
        <authorList>
            <person name="Schwan T.G."/>
            <person name="Raffel S.J."/>
            <person name="Porcella S.F."/>
        </authorList>
    </citation>
    <scope>NUCLEOTIDE SEQUENCE [LARGE SCALE GENOMIC DNA]</scope>
    <source>
        <strain evidence="1 2">CR2A</strain>
    </source>
</reference>
<gene>
    <name evidence="1" type="ORF">BDCR2A_01389</name>
</gene>
<accession>W6TKB9</accession>
<proteinExistence type="predicted"/>
<sequence length="48" mass="5494">MHPIIKNKVIIAFIFFSSLLQMPTSFPYNKKEVNLDKSLSLSSNLIPK</sequence>
<name>W6TKB9_9SPIR</name>
<dbReference type="Proteomes" id="UP000019148">
    <property type="component" value="Unassembled WGS sequence"/>
</dbReference>
<protein>
    <submittedName>
        <fullName evidence="1">Uncharacterized protein</fullName>
    </submittedName>
</protein>